<proteinExistence type="predicted"/>
<evidence type="ECO:0000313" key="2">
    <source>
        <dbReference type="Proteomes" id="UP001177003"/>
    </source>
</evidence>
<accession>A0AA35Z8A1</accession>
<dbReference type="SUPFAM" id="SSF54928">
    <property type="entry name" value="RNA-binding domain, RBD"/>
    <property type="match status" value="1"/>
</dbReference>
<name>A0AA35Z8A1_LACSI</name>
<protein>
    <recommendedName>
        <fullName evidence="3">RRM domain-containing protein</fullName>
    </recommendedName>
</protein>
<sequence length="276" mass="31222">MVYSVSTPFYVINFPRDADVKSLWEVCDKVGKVADVYVAHKLIGKRCAFILFLKFKDELVLERKLREIWMESYLLFAFVAQFSWDVSNKGASDKKGQVITANPVEQVHRSNVHADARSSSYANVVKGDGCVKNKKGSVPVYILQGKEIDNPLSMKAYVFDKLRYIRLIPKLCILLKEEENGDKVDEGKEESFSMYNTPINSVRGVGFVDRKAGERFGSILCSISAQPFNDFIDDGGLIDMPMVGKRFIRVDVIVAKLSKLDQFLLLDAVSDRFDHL</sequence>
<dbReference type="AlphaFoldDB" id="A0AA35Z8A1"/>
<dbReference type="Proteomes" id="UP001177003">
    <property type="component" value="Chromosome 5"/>
</dbReference>
<keyword evidence="2" id="KW-1185">Reference proteome</keyword>
<reference evidence="1" key="1">
    <citation type="submission" date="2023-04" db="EMBL/GenBank/DDBJ databases">
        <authorList>
            <person name="Vijverberg K."/>
            <person name="Xiong W."/>
            <person name="Schranz E."/>
        </authorList>
    </citation>
    <scope>NUCLEOTIDE SEQUENCE</scope>
</reference>
<dbReference type="EMBL" id="OX465081">
    <property type="protein sequence ID" value="CAI9287494.1"/>
    <property type="molecule type" value="Genomic_DNA"/>
</dbReference>
<dbReference type="InterPro" id="IPR035979">
    <property type="entry name" value="RBD_domain_sf"/>
</dbReference>
<evidence type="ECO:0008006" key="3">
    <source>
        <dbReference type="Google" id="ProtNLM"/>
    </source>
</evidence>
<dbReference type="GO" id="GO:0003676">
    <property type="term" value="F:nucleic acid binding"/>
    <property type="evidence" value="ECO:0007669"/>
    <property type="project" value="InterPro"/>
</dbReference>
<gene>
    <name evidence="1" type="ORF">LSALG_LOCUS26853</name>
</gene>
<organism evidence="1 2">
    <name type="scientific">Lactuca saligna</name>
    <name type="common">Willowleaf lettuce</name>
    <dbReference type="NCBI Taxonomy" id="75948"/>
    <lineage>
        <taxon>Eukaryota</taxon>
        <taxon>Viridiplantae</taxon>
        <taxon>Streptophyta</taxon>
        <taxon>Embryophyta</taxon>
        <taxon>Tracheophyta</taxon>
        <taxon>Spermatophyta</taxon>
        <taxon>Magnoliopsida</taxon>
        <taxon>eudicotyledons</taxon>
        <taxon>Gunneridae</taxon>
        <taxon>Pentapetalae</taxon>
        <taxon>asterids</taxon>
        <taxon>campanulids</taxon>
        <taxon>Asterales</taxon>
        <taxon>Asteraceae</taxon>
        <taxon>Cichorioideae</taxon>
        <taxon>Cichorieae</taxon>
        <taxon>Lactucinae</taxon>
        <taxon>Lactuca</taxon>
    </lineage>
</organism>
<evidence type="ECO:0000313" key="1">
    <source>
        <dbReference type="EMBL" id="CAI9287494.1"/>
    </source>
</evidence>